<accession>A1A1E9</accession>
<evidence type="ECO:0000259" key="3">
    <source>
        <dbReference type="Pfam" id="PF00534"/>
    </source>
</evidence>
<dbReference type="KEGG" id="bad:BAD_0751"/>
<dbReference type="GO" id="GO:0009250">
    <property type="term" value="P:glucan biosynthetic process"/>
    <property type="evidence" value="ECO:0007669"/>
    <property type="project" value="InterPro"/>
</dbReference>
<keyword evidence="1" id="KW-0328">Glycosyltransferase</keyword>
<evidence type="ECO:0000256" key="2">
    <source>
        <dbReference type="ARBA" id="ARBA00022679"/>
    </source>
</evidence>
<dbReference type="CDD" id="cd03801">
    <property type="entry name" value="GT4_PimA-like"/>
    <property type="match status" value="1"/>
</dbReference>
<dbReference type="Gene3D" id="3.40.50.2000">
    <property type="entry name" value="Glycogen Phosphorylase B"/>
    <property type="match status" value="2"/>
</dbReference>
<dbReference type="AlphaFoldDB" id="A1A1E9"/>
<keyword evidence="6" id="KW-1185">Reference proteome</keyword>
<dbReference type="STRING" id="367928.BAD_0751"/>
<reference evidence="5 6" key="1">
    <citation type="submission" date="2006-12" db="EMBL/GenBank/DDBJ databases">
        <title>Bifidobacterium adolescentis complete genome sequence.</title>
        <authorList>
            <person name="Suzuki T."/>
            <person name="Tsuda Y."/>
            <person name="Kanou N."/>
            <person name="Inoue T."/>
            <person name="Kumazaki K."/>
            <person name="Nagano S."/>
            <person name="Hirai S."/>
            <person name="Tanaka K."/>
            <person name="Watanabe K."/>
        </authorList>
    </citation>
    <scope>NUCLEOTIDE SEQUENCE [LARGE SCALE GENOMIC DNA]</scope>
    <source>
        <strain evidence="6">ATCC 15703 / DSM 20083 / NCTC 11814 / E194a</strain>
    </source>
</reference>
<dbReference type="PANTHER" id="PTHR45947:SF3">
    <property type="entry name" value="SULFOQUINOVOSYL TRANSFERASE SQD2"/>
    <property type="match status" value="1"/>
</dbReference>
<keyword evidence="2" id="KW-0808">Transferase</keyword>
<feature type="domain" description="Glycosyltransferase subfamily 4-like N-terminal" evidence="4">
    <location>
        <begin position="84"/>
        <end position="258"/>
    </location>
</feature>
<gene>
    <name evidence="5" type="primary">glgA</name>
    <name evidence="5" type="ordered locus">BAD_0751</name>
</gene>
<protein>
    <submittedName>
        <fullName evidence="5">Possible glycosyltransferase</fullName>
    </submittedName>
</protein>
<proteinExistence type="predicted"/>
<dbReference type="GO" id="GO:1901137">
    <property type="term" value="P:carbohydrate derivative biosynthetic process"/>
    <property type="evidence" value="ECO:0007669"/>
    <property type="project" value="UniProtKB-ARBA"/>
</dbReference>
<dbReference type="GO" id="GO:0016758">
    <property type="term" value="F:hexosyltransferase activity"/>
    <property type="evidence" value="ECO:0007669"/>
    <property type="project" value="TreeGrafter"/>
</dbReference>
<evidence type="ECO:0000259" key="4">
    <source>
        <dbReference type="Pfam" id="PF13439"/>
    </source>
</evidence>
<dbReference type="CAZy" id="GT4">
    <property type="family name" value="Glycosyltransferase Family 4"/>
</dbReference>
<dbReference type="SUPFAM" id="SSF53756">
    <property type="entry name" value="UDP-Glycosyltransferase/glycogen phosphorylase"/>
    <property type="match status" value="1"/>
</dbReference>
<dbReference type="InterPro" id="IPR011875">
    <property type="entry name" value="M1P_synthase"/>
</dbReference>
<evidence type="ECO:0000313" key="5">
    <source>
        <dbReference type="EMBL" id="BAF39532.1"/>
    </source>
</evidence>
<dbReference type="Pfam" id="PF00534">
    <property type="entry name" value="Glycos_transf_1"/>
    <property type="match status" value="1"/>
</dbReference>
<dbReference type="HOGENOM" id="CLU_009583_2_3_11"/>
<dbReference type="InterPro" id="IPR050194">
    <property type="entry name" value="Glycosyltransferase_grp1"/>
</dbReference>
<dbReference type="InterPro" id="IPR028098">
    <property type="entry name" value="Glyco_trans_4-like_N"/>
</dbReference>
<organism evidence="5 6">
    <name type="scientific">Bifidobacterium adolescentis (strain ATCC 15703 / DSM 20083 / NCTC 11814 / E194a)</name>
    <dbReference type="NCBI Taxonomy" id="367928"/>
    <lineage>
        <taxon>Bacteria</taxon>
        <taxon>Bacillati</taxon>
        <taxon>Actinomycetota</taxon>
        <taxon>Actinomycetes</taxon>
        <taxon>Bifidobacteriales</taxon>
        <taxon>Bifidobacteriaceae</taxon>
        <taxon>Bifidobacterium</taxon>
    </lineage>
</organism>
<dbReference type="PaxDb" id="1680-BADO_0799"/>
<dbReference type="PANTHER" id="PTHR45947">
    <property type="entry name" value="SULFOQUINOVOSYL TRANSFERASE SQD2"/>
    <property type="match status" value="1"/>
</dbReference>
<name>A1A1E9_BIFAA</name>
<feature type="domain" description="Glycosyl transferase family 1" evidence="3">
    <location>
        <begin position="274"/>
        <end position="457"/>
    </location>
</feature>
<sequence length="483" mass="53954">MSHRFFYRILGMRYLTSTNRKGYARMLFHRFSEKEWNFLKNDENNECFSCLMFYSRTGNAGRLEEEITDMKVDILSREYPPKVYGGAGVHAEELSKVLAERVDVTVRAFDGPRTAADIPAIPGTDPKGSLTVVGYDVPKELEDANGALKTFGVDLQIANDVDADIIHAHTWYACLAGYLAKMLHDTPLVITAHSLEPFRPWKREQLGGGYNLSSWAEKDAYEHADRVIAVSAGMREDILTAYPNLDPDKVVVVHNGITMSQFETPADDDPGWKVFERYNIDRSKPTLLFVGRITRQKGLPYLLQALHFVDPNIQVVLCAGAPDTPEIMEEVKTAFAKLDEERGNIIWIEEMLPKPELNALEHGCDAFICPSIYEPLGIVNLEAMACGLPVVASATGGIPEVVVDGETGYLVPVDQLHDGTGTPTNPDKFVHDMADAINRIMADPEKAKRMGQAGYERARDHFSWESIADKTVKVYEDVLAERK</sequence>
<dbReference type="InterPro" id="IPR001296">
    <property type="entry name" value="Glyco_trans_1"/>
</dbReference>
<dbReference type="EMBL" id="AP009256">
    <property type="protein sequence ID" value="BAF39532.1"/>
    <property type="molecule type" value="Genomic_DNA"/>
</dbReference>
<dbReference type="Pfam" id="PF13439">
    <property type="entry name" value="Glyco_transf_4"/>
    <property type="match status" value="1"/>
</dbReference>
<evidence type="ECO:0000256" key="1">
    <source>
        <dbReference type="ARBA" id="ARBA00022676"/>
    </source>
</evidence>
<dbReference type="DNASU" id="4557706"/>
<evidence type="ECO:0000313" key="6">
    <source>
        <dbReference type="Proteomes" id="UP000008702"/>
    </source>
</evidence>
<dbReference type="Proteomes" id="UP000008702">
    <property type="component" value="Chromosome"/>
</dbReference>
<dbReference type="NCBIfam" id="TIGR02149">
    <property type="entry name" value="glgA_Coryne"/>
    <property type="match status" value="1"/>
</dbReference>